<organism evidence="2 3">
    <name type="scientific">Kibdelosporangium persicum</name>
    <dbReference type="NCBI Taxonomy" id="2698649"/>
    <lineage>
        <taxon>Bacteria</taxon>
        <taxon>Bacillati</taxon>
        <taxon>Actinomycetota</taxon>
        <taxon>Actinomycetes</taxon>
        <taxon>Pseudonocardiales</taxon>
        <taxon>Pseudonocardiaceae</taxon>
        <taxon>Kibdelosporangium</taxon>
    </lineage>
</organism>
<keyword evidence="3" id="KW-1185">Reference proteome</keyword>
<dbReference type="InterPro" id="IPR036291">
    <property type="entry name" value="NAD(P)-bd_dom_sf"/>
</dbReference>
<dbReference type="Gene3D" id="3.40.50.720">
    <property type="entry name" value="NAD(P)-binding Rossmann-like Domain"/>
    <property type="match status" value="1"/>
</dbReference>
<reference evidence="2 3" key="1">
    <citation type="submission" date="2020-01" db="EMBL/GenBank/DDBJ databases">
        <title>Kibdelosporangium persica a novel Actinomycetes from a hot desert in Iran.</title>
        <authorList>
            <person name="Safaei N."/>
            <person name="Zaburannyi N."/>
            <person name="Mueller R."/>
            <person name="Wink J."/>
        </authorList>
    </citation>
    <scope>NUCLEOTIDE SEQUENCE [LARGE SCALE GENOMIC DNA]</scope>
    <source>
        <strain evidence="2 3">4NS15</strain>
    </source>
</reference>
<dbReference type="RefSeq" id="WP_173123524.1">
    <property type="nucleotide sequence ID" value="NZ_CBCSGW010000039.1"/>
</dbReference>
<protein>
    <submittedName>
        <fullName evidence="2">Nucleoside-diphosphate-sugar epimerase</fullName>
    </submittedName>
</protein>
<name>A0ABX2EVU3_9PSEU</name>
<comment type="caution">
    <text evidence="2">The sequence shown here is derived from an EMBL/GenBank/DDBJ whole genome shotgun (WGS) entry which is preliminary data.</text>
</comment>
<accession>A0ABX2EVU3</accession>
<dbReference type="InterPro" id="IPR016040">
    <property type="entry name" value="NAD(P)-bd_dom"/>
</dbReference>
<feature type="domain" description="NAD(P)-binding" evidence="1">
    <location>
        <begin position="7"/>
        <end position="142"/>
    </location>
</feature>
<dbReference type="PANTHER" id="PTHR48079">
    <property type="entry name" value="PROTEIN YEEZ"/>
    <property type="match status" value="1"/>
</dbReference>
<gene>
    <name evidence="2" type="ORF">GC106_2980</name>
</gene>
<sequence length="300" mass="32559">MRIMVVGGTGLLGYHVVEQARARGHEVAVVARTHRPGVDHAIEGTDVTSELLKGYDGVVFAGGVYDRTASGSMETRLRNGYVDPAVAVMRAAREAGCSRAAMLGSYYAYFERVRPEWKLSARHPYVRARLEQASLAREAVGPDLPLAIVEIPYVVGVAPGRVPNWSTPYVKWVRSPVPLVVPTGGTAVTSARAVAETTVTALEDGSNANIPVAEENLTWKDMVSRMAAAAGKPRKVREIPAPVLRKLAQFSGALMRLTRRPPEMIDIGHMDDLYMHEMYLEPKTPRSLDAEIAETVSAGS</sequence>
<evidence type="ECO:0000259" key="1">
    <source>
        <dbReference type="Pfam" id="PF13460"/>
    </source>
</evidence>
<dbReference type="PANTHER" id="PTHR48079:SF6">
    <property type="entry name" value="NAD(P)-BINDING DOMAIN-CONTAINING PROTEIN-RELATED"/>
    <property type="match status" value="1"/>
</dbReference>
<proteinExistence type="predicted"/>
<dbReference type="SUPFAM" id="SSF51735">
    <property type="entry name" value="NAD(P)-binding Rossmann-fold domains"/>
    <property type="match status" value="1"/>
</dbReference>
<evidence type="ECO:0000313" key="2">
    <source>
        <dbReference type="EMBL" id="NRN63097.1"/>
    </source>
</evidence>
<dbReference type="Proteomes" id="UP000763557">
    <property type="component" value="Unassembled WGS sequence"/>
</dbReference>
<dbReference type="InterPro" id="IPR051783">
    <property type="entry name" value="NAD(P)-dependent_oxidoreduct"/>
</dbReference>
<evidence type="ECO:0000313" key="3">
    <source>
        <dbReference type="Proteomes" id="UP000763557"/>
    </source>
</evidence>
<dbReference type="Pfam" id="PF13460">
    <property type="entry name" value="NAD_binding_10"/>
    <property type="match status" value="1"/>
</dbReference>
<dbReference type="EMBL" id="JAAATY010000001">
    <property type="protein sequence ID" value="NRN63097.1"/>
    <property type="molecule type" value="Genomic_DNA"/>
</dbReference>